<proteinExistence type="predicted"/>
<dbReference type="InterPro" id="IPR007332">
    <property type="entry name" value="DUF411"/>
</dbReference>
<accession>A0A1G9SQA9</accession>
<sequence length="150" mass="15864">MINRRQALLGGLVIAASPGLTGCSAEAQTPILVYKSPTCGCCNAWITHLRDHGFDVEPHDFEDMAAIKARYEVPGDLWSCHTAIVEGYVVEGHVPAAEITRMLAGRPAIRGLSVPGMPAGSPGMEAGGYTQAYTVWSFGETGNAAFAHYG</sequence>
<evidence type="ECO:0000313" key="1">
    <source>
        <dbReference type="EMBL" id="SDM37601.1"/>
    </source>
</evidence>
<dbReference type="RefSeq" id="WP_091769951.1">
    <property type="nucleotide sequence ID" value="NZ_FNHG01000010.1"/>
</dbReference>
<organism evidence="1 2">
    <name type="scientific">Maricaulis salignorans</name>
    <dbReference type="NCBI Taxonomy" id="144026"/>
    <lineage>
        <taxon>Bacteria</taxon>
        <taxon>Pseudomonadati</taxon>
        <taxon>Pseudomonadota</taxon>
        <taxon>Alphaproteobacteria</taxon>
        <taxon>Maricaulales</taxon>
        <taxon>Maricaulaceae</taxon>
        <taxon>Maricaulis</taxon>
    </lineage>
</organism>
<keyword evidence="2" id="KW-1185">Reference proteome</keyword>
<name>A0A1G9SQA9_9PROT</name>
<dbReference type="Pfam" id="PF04214">
    <property type="entry name" value="DUF411"/>
    <property type="match status" value="1"/>
</dbReference>
<protein>
    <submittedName>
        <fullName evidence="1">Uncharacterized conserved protein</fullName>
    </submittedName>
</protein>
<dbReference type="OrthoDB" id="14727at2"/>
<gene>
    <name evidence="1" type="ORF">SAMN04488568_11036</name>
</gene>
<dbReference type="STRING" id="144026.SAMN04488568_11036"/>
<evidence type="ECO:0000313" key="2">
    <source>
        <dbReference type="Proteomes" id="UP000199759"/>
    </source>
</evidence>
<reference evidence="1 2" key="1">
    <citation type="submission" date="2016-10" db="EMBL/GenBank/DDBJ databases">
        <authorList>
            <person name="de Groot N.N."/>
        </authorList>
    </citation>
    <scope>NUCLEOTIDE SEQUENCE [LARGE SCALE GENOMIC DNA]</scope>
    <source>
        <strain evidence="1 2">DSM 16077</strain>
    </source>
</reference>
<dbReference type="AlphaFoldDB" id="A0A1G9SQA9"/>
<dbReference type="Proteomes" id="UP000199759">
    <property type="component" value="Unassembled WGS sequence"/>
</dbReference>
<dbReference type="EMBL" id="FNHG01000010">
    <property type="protein sequence ID" value="SDM37601.1"/>
    <property type="molecule type" value="Genomic_DNA"/>
</dbReference>
<dbReference type="PROSITE" id="PS51257">
    <property type="entry name" value="PROKAR_LIPOPROTEIN"/>
    <property type="match status" value="1"/>
</dbReference>